<dbReference type="CDD" id="cd00028">
    <property type="entry name" value="B_lectin"/>
    <property type="match status" value="1"/>
</dbReference>
<dbReference type="PROSITE" id="PS50948">
    <property type="entry name" value="PAN"/>
    <property type="match status" value="1"/>
</dbReference>
<feature type="domain" description="Protein kinase" evidence="17">
    <location>
        <begin position="497"/>
        <end position="771"/>
    </location>
</feature>
<evidence type="ECO:0000256" key="16">
    <source>
        <dbReference type="SAM" id="SignalP"/>
    </source>
</evidence>
<evidence type="ECO:0000256" key="6">
    <source>
        <dbReference type="ARBA" id="ARBA00022741"/>
    </source>
</evidence>
<dbReference type="InterPro" id="IPR001480">
    <property type="entry name" value="Bulb-type_lectin_dom"/>
</dbReference>
<keyword evidence="2 13" id="KW-0723">Serine/threonine-protein kinase</keyword>
<dbReference type="SMART" id="SM00220">
    <property type="entry name" value="S_TKc"/>
    <property type="match status" value="1"/>
</dbReference>
<feature type="chain" id="PRO_5045153922" description="Receptor-like serine/threonine-protein kinase" evidence="16">
    <location>
        <begin position="28"/>
        <end position="817"/>
    </location>
</feature>
<evidence type="ECO:0000256" key="14">
    <source>
        <dbReference type="PROSITE-ProRule" id="PRU10141"/>
    </source>
</evidence>
<keyword evidence="8 13" id="KW-0067">ATP-binding</keyword>
<dbReference type="Gene3D" id="1.10.510.10">
    <property type="entry name" value="Transferase(Phosphotransferase) domain 1"/>
    <property type="match status" value="1"/>
</dbReference>
<evidence type="ECO:0000256" key="7">
    <source>
        <dbReference type="ARBA" id="ARBA00022777"/>
    </source>
</evidence>
<accession>A0ABM3IH67</accession>
<evidence type="ECO:0000313" key="21">
    <source>
        <dbReference type="RefSeq" id="XP_048328226.1"/>
    </source>
</evidence>
<dbReference type="InterPro" id="IPR000719">
    <property type="entry name" value="Prot_kinase_dom"/>
</dbReference>
<dbReference type="RefSeq" id="XP_048328226.1">
    <property type="nucleotide sequence ID" value="XM_048472269.2"/>
</dbReference>
<evidence type="ECO:0000256" key="8">
    <source>
        <dbReference type="ARBA" id="ARBA00022840"/>
    </source>
</evidence>
<comment type="subcellular location">
    <subcellularLocation>
        <location evidence="1">Membrane</location>
        <topology evidence="1">Single-pass membrane protein</topology>
    </subcellularLocation>
</comment>
<keyword evidence="6 13" id="KW-0547">Nucleotide-binding</keyword>
<dbReference type="PIRSF" id="PIRSF000641">
    <property type="entry name" value="SRK"/>
    <property type="match status" value="1"/>
</dbReference>
<dbReference type="InterPro" id="IPR000858">
    <property type="entry name" value="S_locus_glycoprot_dom"/>
</dbReference>
<comment type="catalytic activity">
    <reaction evidence="13">
        <text>L-seryl-[protein] + ATP = O-phospho-L-seryl-[protein] + ADP + H(+)</text>
        <dbReference type="Rhea" id="RHEA:17989"/>
        <dbReference type="Rhea" id="RHEA-COMP:9863"/>
        <dbReference type="Rhea" id="RHEA-COMP:11604"/>
        <dbReference type="ChEBI" id="CHEBI:15378"/>
        <dbReference type="ChEBI" id="CHEBI:29999"/>
        <dbReference type="ChEBI" id="CHEBI:30616"/>
        <dbReference type="ChEBI" id="CHEBI:83421"/>
        <dbReference type="ChEBI" id="CHEBI:456216"/>
        <dbReference type="EC" id="2.7.11.1"/>
    </reaction>
</comment>
<evidence type="ECO:0000259" key="19">
    <source>
        <dbReference type="PROSITE" id="PS50948"/>
    </source>
</evidence>
<keyword evidence="9 15" id="KW-1133">Transmembrane helix</keyword>
<evidence type="ECO:0000313" key="20">
    <source>
        <dbReference type="Proteomes" id="UP001652623"/>
    </source>
</evidence>
<organism evidence="20 21">
    <name type="scientific">Ziziphus jujuba</name>
    <name type="common">Chinese jujube</name>
    <name type="synonym">Ziziphus sativa</name>
    <dbReference type="NCBI Taxonomy" id="326968"/>
    <lineage>
        <taxon>Eukaryota</taxon>
        <taxon>Viridiplantae</taxon>
        <taxon>Streptophyta</taxon>
        <taxon>Embryophyta</taxon>
        <taxon>Tracheophyta</taxon>
        <taxon>Spermatophyta</taxon>
        <taxon>Magnoliopsida</taxon>
        <taxon>eudicotyledons</taxon>
        <taxon>Gunneridae</taxon>
        <taxon>Pentapetalae</taxon>
        <taxon>rosids</taxon>
        <taxon>fabids</taxon>
        <taxon>Rosales</taxon>
        <taxon>Rhamnaceae</taxon>
        <taxon>Paliureae</taxon>
        <taxon>Ziziphus</taxon>
    </lineage>
</organism>
<dbReference type="SUPFAM" id="SSF56112">
    <property type="entry name" value="Protein kinase-like (PK-like)"/>
    <property type="match status" value="1"/>
</dbReference>
<dbReference type="Proteomes" id="UP001652623">
    <property type="component" value="Chromosome 4"/>
</dbReference>
<dbReference type="Pfam" id="PF08276">
    <property type="entry name" value="PAN_2"/>
    <property type="match status" value="1"/>
</dbReference>
<evidence type="ECO:0000256" key="4">
    <source>
        <dbReference type="ARBA" id="ARBA00022692"/>
    </source>
</evidence>
<dbReference type="SMART" id="SM00108">
    <property type="entry name" value="B_lectin"/>
    <property type="match status" value="1"/>
</dbReference>
<comment type="similarity">
    <text evidence="13">Belongs to the protein kinase superfamily. Ser/Thr protein kinase family.</text>
</comment>
<evidence type="ECO:0000256" key="11">
    <source>
        <dbReference type="ARBA" id="ARBA00023157"/>
    </source>
</evidence>
<dbReference type="Pfam" id="PF00954">
    <property type="entry name" value="S_locus_glycop"/>
    <property type="match status" value="1"/>
</dbReference>
<keyword evidence="20" id="KW-1185">Reference proteome</keyword>
<feature type="domain" description="Apple" evidence="19">
    <location>
        <begin position="344"/>
        <end position="429"/>
    </location>
</feature>
<dbReference type="PANTHER" id="PTHR47974:SF19">
    <property type="entry name" value="RECEPTOR-LIKE SERINE_THREONINE-PROTEIN KINASE"/>
    <property type="match status" value="1"/>
</dbReference>
<dbReference type="PROSITE" id="PS00108">
    <property type="entry name" value="PROTEIN_KINASE_ST"/>
    <property type="match status" value="1"/>
</dbReference>
<keyword evidence="11" id="KW-1015">Disulfide bond</keyword>
<dbReference type="PROSITE" id="PS50011">
    <property type="entry name" value="PROTEIN_KINASE_DOM"/>
    <property type="match status" value="1"/>
</dbReference>
<keyword evidence="7 13" id="KW-0418">Kinase</keyword>
<dbReference type="InterPro" id="IPR011009">
    <property type="entry name" value="Kinase-like_dom_sf"/>
</dbReference>
<evidence type="ECO:0000259" key="18">
    <source>
        <dbReference type="PROSITE" id="PS50927"/>
    </source>
</evidence>
<dbReference type="PANTHER" id="PTHR47974">
    <property type="entry name" value="OS07G0415500 PROTEIN"/>
    <property type="match status" value="1"/>
</dbReference>
<evidence type="ECO:0000256" key="15">
    <source>
        <dbReference type="SAM" id="Phobius"/>
    </source>
</evidence>
<keyword evidence="10 15" id="KW-0472">Membrane</keyword>
<proteinExistence type="inferred from homology"/>
<evidence type="ECO:0000256" key="1">
    <source>
        <dbReference type="ARBA" id="ARBA00004167"/>
    </source>
</evidence>
<evidence type="ECO:0000256" key="13">
    <source>
        <dbReference type="PIRNR" id="PIRNR000641"/>
    </source>
</evidence>
<dbReference type="EC" id="2.7.11.1" evidence="13"/>
<feature type="signal peptide" evidence="16">
    <location>
        <begin position="1"/>
        <end position="27"/>
    </location>
</feature>
<evidence type="ECO:0000259" key="17">
    <source>
        <dbReference type="PROSITE" id="PS50011"/>
    </source>
</evidence>
<dbReference type="GeneID" id="107416951"/>
<evidence type="ECO:0000256" key="2">
    <source>
        <dbReference type="ARBA" id="ARBA00022527"/>
    </source>
</evidence>
<dbReference type="CDD" id="cd01098">
    <property type="entry name" value="PAN_AP_plant"/>
    <property type="match status" value="1"/>
</dbReference>
<dbReference type="CDD" id="cd14066">
    <property type="entry name" value="STKc_IRAK"/>
    <property type="match status" value="1"/>
</dbReference>
<keyword evidence="5 16" id="KW-0732">Signal</keyword>
<evidence type="ECO:0000256" key="9">
    <source>
        <dbReference type="ARBA" id="ARBA00022989"/>
    </source>
</evidence>
<dbReference type="Pfam" id="PF00069">
    <property type="entry name" value="Pkinase"/>
    <property type="match status" value="1"/>
</dbReference>
<evidence type="ECO:0000256" key="10">
    <source>
        <dbReference type="ARBA" id="ARBA00023136"/>
    </source>
</evidence>
<evidence type="ECO:0000256" key="12">
    <source>
        <dbReference type="ARBA" id="ARBA00023180"/>
    </source>
</evidence>
<dbReference type="PROSITE" id="PS00107">
    <property type="entry name" value="PROTEIN_KINASE_ATP"/>
    <property type="match status" value="1"/>
</dbReference>
<gene>
    <name evidence="21" type="primary">LOC107416951</name>
</gene>
<dbReference type="InterPro" id="IPR024171">
    <property type="entry name" value="SRK-like_kinase"/>
</dbReference>
<dbReference type="InterPro" id="IPR003609">
    <property type="entry name" value="Pan_app"/>
</dbReference>
<feature type="transmembrane region" description="Helical" evidence="15">
    <location>
        <begin position="443"/>
        <end position="466"/>
    </location>
</feature>
<keyword evidence="3 13" id="KW-0808">Transferase</keyword>
<name>A0ABM3IH67_ZIZJJ</name>
<feature type="binding site" evidence="14">
    <location>
        <position position="525"/>
    </location>
    <ligand>
        <name>ATP</name>
        <dbReference type="ChEBI" id="CHEBI:30616"/>
    </ligand>
</feature>
<keyword evidence="12" id="KW-0325">Glycoprotein</keyword>
<feature type="domain" description="Bulb-type lectin" evidence="18">
    <location>
        <begin position="28"/>
        <end position="152"/>
    </location>
</feature>
<sequence>MDKKNNPRHMVLVLFVFLFLKAHTCLGADSISANQSISGDQTIESAGGVFVLGFFKPGNSSNSYYIGIWYKEISEHTIVWVANRERPISDRFSSGLRISDGNLVLFNESKIPIWSTNIVNSISSYSVQAVLQDNGNFVLKDGSNSPRILWQSFEHPTNTWLPGCKFGYNNMTKTNQRLVSWKNSEDPSPGLYTLELDTSSSTYKILWNRSKNYWNSGPWNGRIFDTVPEMNSNPIFEFTYITNINESYFIYYVKGNSTKYPRAVMDVSGQLKQLNWLPTKQWNAFWSQPRQQCEVPYFCGAYGICNEMSLPFCNCLMGFEPKLKSFWDLEDYSHGCQRKTKLNCENINDTGNGKRDKFLEMSSMSLPEAQQYVTAGSEAVCKAICLNNCSCTAYAFDSNKCLIWVGELLNLKQFSAGESKGEILYVRLAASELRSSRKSNGRVIGAVVGGASGLAVLLGLIILVILRQRKKIFSPGKAVVEGSLVAFDYRYLQIATNNFSEKLGRGGFGSVFKGKLNDSTVIAVKQLESVSQGEKQFRTEVSTLGTIQHVNLVRLHGFCSQGSKKLLVYDYMPNGSLDSHIFETKNSKVLNWETRYRIALGTARGLRYLHEECRECIIHCDVKPDNVLLDAEFCPKVADFGLAKLVGRDFSRVLTSMRGTRGYLAPEWISGVAITAKADVYSFGMMLFEFVSGRRNSKYYVNGDVSFFPTWAASIIIGGGDVFSLLDPRLEGNADPEELIRVCRVACWCVQREETQRPSMGQIVQILEGILNVNLPPLPRSFPVFVDNSDPEYILFTESSSSRSILSQETVMSTATS</sequence>
<comment type="catalytic activity">
    <reaction evidence="13">
        <text>L-threonyl-[protein] + ATP = O-phospho-L-threonyl-[protein] + ADP + H(+)</text>
        <dbReference type="Rhea" id="RHEA:46608"/>
        <dbReference type="Rhea" id="RHEA-COMP:11060"/>
        <dbReference type="Rhea" id="RHEA-COMP:11605"/>
        <dbReference type="ChEBI" id="CHEBI:15378"/>
        <dbReference type="ChEBI" id="CHEBI:30013"/>
        <dbReference type="ChEBI" id="CHEBI:30616"/>
        <dbReference type="ChEBI" id="CHEBI:61977"/>
        <dbReference type="ChEBI" id="CHEBI:456216"/>
        <dbReference type="EC" id="2.7.11.1"/>
    </reaction>
</comment>
<reference evidence="21" key="1">
    <citation type="submission" date="2025-08" db="UniProtKB">
        <authorList>
            <consortium name="RefSeq"/>
        </authorList>
    </citation>
    <scope>IDENTIFICATION</scope>
    <source>
        <tissue evidence="21">Seedling</tissue>
    </source>
</reference>
<dbReference type="InterPro" id="IPR036426">
    <property type="entry name" value="Bulb-type_lectin_dom_sf"/>
</dbReference>
<evidence type="ECO:0000256" key="5">
    <source>
        <dbReference type="ARBA" id="ARBA00022729"/>
    </source>
</evidence>
<dbReference type="InterPro" id="IPR008271">
    <property type="entry name" value="Ser/Thr_kinase_AS"/>
</dbReference>
<evidence type="ECO:0000256" key="3">
    <source>
        <dbReference type="ARBA" id="ARBA00022679"/>
    </source>
</evidence>
<dbReference type="Pfam" id="PF01453">
    <property type="entry name" value="B_lectin"/>
    <property type="match status" value="1"/>
</dbReference>
<dbReference type="InterPro" id="IPR017441">
    <property type="entry name" value="Protein_kinase_ATP_BS"/>
</dbReference>
<dbReference type="SUPFAM" id="SSF51110">
    <property type="entry name" value="alpha-D-mannose-specific plant lectins"/>
    <property type="match status" value="1"/>
</dbReference>
<dbReference type="Gene3D" id="3.30.200.20">
    <property type="entry name" value="Phosphorylase Kinase, domain 1"/>
    <property type="match status" value="1"/>
</dbReference>
<protein>
    <recommendedName>
        <fullName evidence="13">Receptor-like serine/threonine-protein kinase</fullName>
        <ecNumber evidence="13">2.7.11.1</ecNumber>
    </recommendedName>
</protein>
<dbReference type="PROSITE" id="PS50927">
    <property type="entry name" value="BULB_LECTIN"/>
    <property type="match status" value="1"/>
</dbReference>
<keyword evidence="4 15" id="KW-0812">Transmembrane</keyword>
<dbReference type="Gene3D" id="2.90.10.10">
    <property type="entry name" value="Bulb-type lectin domain"/>
    <property type="match status" value="1"/>
</dbReference>
<dbReference type="SMART" id="SM00473">
    <property type="entry name" value="PAN_AP"/>
    <property type="match status" value="1"/>
</dbReference>